<name>A0A2V4T5Y9_9BURK</name>
<evidence type="ECO:0000313" key="10">
    <source>
        <dbReference type="EMBL" id="PYE20404.1"/>
    </source>
</evidence>
<dbReference type="Pfam" id="PF01545">
    <property type="entry name" value="Cation_efflux"/>
    <property type="match status" value="1"/>
</dbReference>
<evidence type="ECO:0000256" key="6">
    <source>
        <dbReference type="ARBA" id="ARBA00023136"/>
    </source>
</evidence>
<evidence type="ECO:0000256" key="1">
    <source>
        <dbReference type="ARBA" id="ARBA00004141"/>
    </source>
</evidence>
<sequence length="435" mass="46874">MSKFEDTAFGAGHDHIFLGAAHEDNERRTWMVIALCSAMMVAEIAGGSLFGSLALVADGLHMSTHAGAMLIAALAYTYARRHASDSRFVFGTGKLGDLAGFTSAIVLAMIALLIGYEAVSRFLSPVPIHFGQAIPIAVLGLLVNLASVWLLSGDHHGHHHGHGHGHAHGHGHGHGHGHEDDHGHEEEAHRIFGSAGVFAVSIFEEGVPPVFRITPETASSKLPADAVSVTTVRPDGTRQTFAFADRGTWLESKDDIPEPHAFTAVVRLPDGEHQIGFEEHAHDHDDAQAATNRDHNIRSAYIHVIADAAVSVLAIIGLLLAREFGWLWMDPLAGVVGALVIANWSWGLMRDTGGILLDMNLDRRMAENVRHVIEDNGDTVLDLHVWRVGPGHMSAVVSVITREAQRSPSFYHAALKRFKGLSHVTVEVNPARAAA</sequence>
<dbReference type="AlphaFoldDB" id="A0A2V4T5Y9"/>
<comment type="subcellular location">
    <subcellularLocation>
        <location evidence="1">Membrane</location>
        <topology evidence="1">Multi-pass membrane protein</topology>
    </subcellularLocation>
</comment>
<feature type="transmembrane region" description="Helical" evidence="8">
    <location>
        <begin position="98"/>
        <end position="116"/>
    </location>
</feature>
<dbReference type="GO" id="GO:0006882">
    <property type="term" value="P:intracellular zinc ion homeostasis"/>
    <property type="evidence" value="ECO:0007669"/>
    <property type="project" value="InterPro"/>
</dbReference>
<feature type="transmembrane region" description="Helical" evidence="8">
    <location>
        <begin position="30"/>
        <end position="54"/>
    </location>
</feature>
<evidence type="ECO:0000256" key="3">
    <source>
        <dbReference type="ARBA" id="ARBA00022692"/>
    </source>
</evidence>
<evidence type="ECO:0000256" key="7">
    <source>
        <dbReference type="SAM" id="MobiDB-lite"/>
    </source>
</evidence>
<feature type="transmembrane region" description="Helical" evidence="8">
    <location>
        <begin position="128"/>
        <end position="151"/>
    </location>
</feature>
<dbReference type="GO" id="GO:0005385">
    <property type="term" value="F:zinc ion transmembrane transporter activity"/>
    <property type="evidence" value="ECO:0007669"/>
    <property type="project" value="InterPro"/>
</dbReference>
<feature type="compositionally biased region" description="Basic residues" evidence="7">
    <location>
        <begin position="159"/>
        <end position="175"/>
    </location>
</feature>
<gene>
    <name evidence="10" type="ORF">C7410_11794</name>
</gene>
<evidence type="ECO:0000256" key="8">
    <source>
        <dbReference type="SAM" id="Phobius"/>
    </source>
</evidence>
<comment type="caution">
    <text evidence="10">The sequence shown here is derived from an EMBL/GenBank/DDBJ whole genome shotgun (WGS) entry which is preliminary data.</text>
</comment>
<dbReference type="InterPro" id="IPR045316">
    <property type="entry name" value="Msc2-like"/>
</dbReference>
<proteinExistence type="predicted"/>
<evidence type="ECO:0000256" key="4">
    <source>
        <dbReference type="ARBA" id="ARBA00022989"/>
    </source>
</evidence>
<feature type="region of interest" description="Disordered" evidence="7">
    <location>
        <begin position="159"/>
        <end position="186"/>
    </location>
</feature>
<dbReference type="PANTHER" id="PTHR45755:SF4">
    <property type="entry name" value="ZINC TRANSPORTER 7"/>
    <property type="match status" value="1"/>
</dbReference>
<dbReference type="InterPro" id="IPR002524">
    <property type="entry name" value="Cation_efflux"/>
</dbReference>
<feature type="compositionally biased region" description="Basic and acidic residues" evidence="7">
    <location>
        <begin position="176"/>
        <end position="186"/>
    </location>
</feature>
<dbReference type="Proteomes" id="UP000247772">
    <property type="component" value="Unassembled WGS sequence"/>
</dbReference>
<keyword evidence="5" id="KW-0406">Ion transport</keyword>
<feature type="transmembrane region" description="Helical" evidence="8">
    <location>
        <begin position="300"/>
        <end position="320"/>
    </location>
</feature>
<dbReference type="PANTHER" id="PTHR45755">
    <property type="match status" value="1"/>
</dbReference>
<keyword evidence="6 8" id="KW-0472">Membrane</keyword>
<feature type="transmembrane region" description="Helical" evidence="8">
    <location>
        <begin position="60"/>
        <end position="78"/>
    </location>
</feature>
<dbReference type="InterPro" id="IPR058533">
    <property type="entry name" value="Cation_efflux_TM"/>
</dbReference>
<dbReference type="SUPFAM" id="SSF161111">
    <property type="entry name" value="Cation efflux protein transmembrane domain-like"/>
    <property type="match status" value="1"/>
</dbReference>
<accession>A0A2V4T5Y9</accession>
<evidence type="ECO:0000313" key="11">
    <source>
        <dbReference type="Proteomes" id="UP000247772"/>
    </source>
</evidence>
<evidence type="ECO:0000256" key="5">
    <source>
        <dbReference type="ARBA" id="ARBA00023065"/>
    </source>
</evidence>
<keyword evidence="2" id="KW-0813">Transport</keyword>
<dbReference type="EMBL" id="QJSQ01000017">
    <property type="protein sequence ID" value="PYE20404.1"/>
    <property type="molecule type" value="Genomic_DNA"/>
</dbReference>
<evidence type="ECO:0000256" key="2">
    <source>
        <dbReference type="ARBA" id="ARBA00022448"/>
    </source>
</evidence>
<dbReference type="RefSeq" id="WP_110856147.1">
    <property type="nucleotide sequence ID" value="NZ_QJSQ01000017.1"/>
</dbReference>
<dbReference type="OrthoDB" id="271709at2"/>
<dbReference type="NCBIfam" id="TIGR01297">
    <property type="entry name" value="CDF"/>
    <property type="match status" value="1"/>
</dbReference>
<dbReference type="NCBIfam" id="NF033827">
    <property type="entry name" value="CDF_efflux_DmeF"/>
    <property type="match status" value="1"/>
</dbReference>
<feature type="transmembrane region" description="Helical" evidence="8">
    <location>
        <begin position="326"/>
        <end position="346"/>
    </location>
</feature>
<reference evidence="10 11" key="1">
    <citation type="submission" date="2018-06" db="EMBL/GenBank/DDBJ databases">
        <title>Genomic Encyclopedia of Type Strains, Phase IV (KMG-V): Genome sequencing to study the core and pangenomes of soil and plant-associated prokaryotes.</title>
        <authorList>
            <person name="Whitman W."/>
        </authorList>
    </citation>
    <scope>NUCLEOTIDE SEQUENCE [LARGE SCALE GENOMIC DNA]</scope>
    <source>
        <strain evidence="10 11">SRCL-318</strain>
    </source>
</reference>
<evidence type="ECO:0000259" key="9">
    <source>
        <dbReference type="Pfam" id="PF01545"/>
    </source>
</evidence>
<organism evidence="10 11">
    <name type="scientific">Paraburkholderia silvatlantica</name>
    <dbReference type="NCBI Taxonomy" id="321895"/>
    <lineage>
        <taxon>Bacteria</taxon>
        <taxon>Pseudomonadati</taxon>
        <taxon>Pseudomonadota</taxon>
        <taxon>Betaproteobacteria</taxon>
        <taxon>Burkholderiales</taxon>
        <taxon>Burkholderiaceae</taxon>
        <taxon>Paraburkholderia</taxon>
    </lineage>
</organism>
<feature type="domain" description="Cation efflux protein transmembrane" evidence="9">
    <location>
        <begin position="31"/>
        <end position="357"/>
    </location>
</feature>
<keyword evidence="4 8" id="KW-1133">Transmembrane helix</keyword>
<protein>
    <submittedName>
        <fullName evidence="10">Cation diffusion facilitator family transporter</fullName>
    </submittedName>
</protein>
<keyword evidence="3 8" id="KW-0812">Transmembrane</keyword>
<dbReference type="Gene3D" id="1.20.1510.10">
    <property type="entry name" value="Cation efflux protein transmembrane domain"/>
    <property type="match status" value="2"/>
</dbReference>
<dbReference type="GO" id="GO:0016020">
    <property type="term" value="C:membrane"/>
    <property type="evidence" value="ECO:0007669"/>
    <property type="project" value="UniProtKB-SubCell"/>
</dbReference>
<dbReference type="InterPro" id="IPR027469">
    <property type="entry name" value="Cation_efflux_TMD_sf"/>
</dbReference>